<dbReference type="AlphaFoldDB" id="A0A7G9YJD2"/>
<proteinExistence type="predicted"/>
<dbReference type="EMBL" id="MT631310">
    <property type="protein sequence ID" value="QNO48116.1"/>
    <property type="molecule type" value="Genomic_DNA"/>
</dbReference>
<name>A0A7G9YJD2_9EURY</name>
<protein>
    <submittedName>
        <fullName evidence="1">Uncharacterized protein</fullName>
    </submittedName>
</protein>
<organism evidence="1">
    <name type="scientific">Candidatus Methanogaster sp. ANME-2c ERB4</name>
    <dbReference type="NCBI Taxonomy" id="2759911"/>
    <lineage>
        <taxon>Archaea</taxon>
        <taxon>Methanobacteriati</taxon>
        <taxon>Methanobacteriota</taxon>
        <taxon>Stenosarchaea group</taxon>
        <taxon>Methanomicrobia</taxon>
        <taxon>Methanosarcinales</taxon>
        <taxon>ANME-2 cluster</taxon>
        <taxon>Candidatus Methanogasteraceae</taxon>
        <taxon>Candidatus Methanogaster</taxon>
    </lineage>
</organism>
<reference evidence="1" key="1">
    <citation type="submission" date="2020-06" db="EMBL/GenBank/DDBJ databases">
        <title>Unique genomic features of the anaerobic methanotrophic archaea.</title>
        <authorList>
            <person name="Chadwick G.L."/>
            <person name="Skennerton C.T."/>
            <person name="Laso-Perez R."/>
            <person name="Leu A.O."/>
            <person name="Speth D.R."/>
            <person name="Yu H."/>
            <person name="Morgan-Lang C."/>
            <person name="Hatzenpichler R."/>
            <person name="Goudeau D."/>
            <person name="Malmstrom R."/>
            <person name="Brazelton W.J."/>
            <person name="Woyke T."/>
            <person name="Hallam S.J."/>
            <person name="Tyson G.W."/>
            <person name="Wegener G."/>
            <person name="Boetius A."/>
            <person name="Orphan V."/>
        </authorList>
    </citation>
    <scope>NUCLEOTIDE SEQUENCE</scope>
</reference>
<evidence type="ECO:0000313" key="1">
    <source>
        <dbReference type="EMBL" id="QNO48116.1"/>
    </source>
</evidence>
<accession>A0A7G9YJD2</accession>
<gene>
    <name evidence="1" type="ORF">FNPNCKDB_00007</name>
</gene>
<sequence length="110" mass="12329">MRVGILASCTPHLGIRNLKPILLTPWIALLISFERSEEVTASEPAFDCALVHNERIFDVVPLKREHSHNKVLPGRAIVRTDCIRCRCAHDRVLWVVENVPASIGSQLGVR</sequence>